<dbReference type="WBParaSite" id="ACRNAN_scaffold1909.g21770.t1">
    <property type="protein sequence ID" value="ACRNAN_scaffold1909.g21770.t1"/>
    <property type="gene ID" value="ACRNAN_scaffold1909.g21770"/>
</dbReference>
<proteinExistence type="predicted"/>
<organism evidence="1 2">
    <name type="scientific">Acrobeloides nanus</name>
    <dbReference type="NCBI Taxonomy" id="290746"/>
    <lineage>
        <taxon>Eukaryota</taxon>
        <taxon>Metazoa</taxon>
        <taxon>Ecdysozoa</taxon>
        <taxon>Nematoda</taxon>
        <taxon>Chromadorea</taxon>
        <taxon>Rhabditida</taxon>
        <taxon>Tylenchina</taxon>
        <taxon>Cephalobomorpha</taxon>
        <taxon>Cephaloboidea</taxon>
        <taxon>Cephalobidae</taxon>
        <taxon>Acrobeloides</taxon>
    </lineage>
</organism>
<dbReference type="AlphaFoldDB" id="A0A914D4S2"/>
<accession>A0A914D4S2</accession>
<keyword evidence="1" id="KW-1185">Reference proteome</keyword>
<evidence type="ECO:0000313" key="2">
    <source>
        <dbReference type="WBParaSite" id="ACRNAN_scaffold1909.g21770.t1"/>
    </source>
</evidence>
<name>A0A914D4S2_9BILA</name>
<protein>
    <submittedName>
        <fullName evidence="2">Uncharacterized protein</fullName>
    </submittedName>
</protein>
<reference evidence="2" key="1">
    <citation type="submission" date="2022-11" db="UniProtKB">
        <authorList>
            <consortium name="WormBaseParasite"/>
        </authorList>
    </citation>
    <scope>IDENTIFICATION</scope>
</reference>
<sequence length="71" mass="8081">MTVLNQALTLGQLYVPIQIIQNSLIIFEASQYPYLYILFNGALRKTLKNMLFKRWNKTAATPVVFASSSLN</sequence>
<evidence type="ECO:0000313" key="1">
    <source>
        <dbReference type="Proteomes" id="UP000887540"/>
    </source>
</evidence>
<dbReference type="Proteomes" id="UP000887540">
    <property type="component" value="Unplaced"/>
</dbReference>